<dbReference type="SUPFAM" id="SSF52833">
    <property type="entry name" value="Thioredoxin-like"/>
    <property type="match status" value="1"/>
</dbReference>
<protein>
    <recommendedName>
        <fullName evidence="3">Thioredoxin domain-containing protein</fullName>
    </recommendedName>
</protein>
<proteinExistence type="predicted"/>
<accession>K0THQ5</accession>
<evidence type="ECO:0000313" key="1">
    <source>
        <dbReference type="EMBL" id="EJK76544.1"/>
    </source>
</evidence>
<dbReference type="PANTHER" id="PTHR45663:SF11">
    <property type="entry name" value="GEO12009P1"/>
    <property type="match status" value="1"/>
</dbReference>
<dbReference type="GO" id="GO:0005737">
    <property type="term" value="C:cytoplasm"/>
    <property type="evidence" value="ECO:0007669"/>
    <property type="project" value="TreeGrafter"/>
</dbReference>
<sequence length="302" mass="33772">MFCSSSLQYLPSDPFPSLSPIVRAALPSPPPWPLTDSHHAHANDDRRPRCHCRGSSCQFVSSYGFRPGISELFEPSTFSSLLRATNTGIVSVTDENIDDILCGPRPVLVDAFAPWWWVLNDATLVVARSNFLSPPTHLVPPNSGPCKLLIKVLRKLQPSYDGRVDFVRWNVDDKSNTRLKQLFVDSGYTLTKLPSLVVFRDGKPIAARDGFANEYQIDSFLERSLPDYLPRTFDDDGVKISAPVVEEISPALDEMAGALRTIIEVQEKKPGYQLDTVAVAMSTRTRSMRAERILWQNRTVLP</sequence>
<dbReference type="CDD" id="cd02947">
    <property type="entry name" value="TRX_family"/>
    <property type="match status" value="1"/>
</dbReference>
<dbReference type="OrthoDB" id="44691at2759"/>
<keyword evidence="2" id="KW-1185">Reference proteome</keyword>
<dbReference type="Proteomes" id="UP000266841">
    <property type="component" value="Unassembled WGS sequence"/>
</dbReference>
<gene>
    <name evidence="1" type="ORF">THAOC_01691</name>
</gene>
<organism evidence="1 2">
    <name type="scientific">Thalassiosira oceanica</name>
    <name type="common">Marine diatom</name>
    <dbReference type="NCBI Taxonomy" id="159749"/>
    <lineage>
        <taxon>Eukaryota</taxon>
        <taxon>Sar</taxon>
        <taxon>Stramenopiles</taxon>
        <taxon>Ochrophyta</taxon>
        <taxon>Bacillariophyta</taxon>
        <taxon>Coscinodiscophyceae</taxon>
        <taxon>Thalassiosirophycidae</taxon>
        <taxon>Thalassiosirales</taxon>
        <taxon>Thalassiosiraceae</taxon>
        <taxon>Thalassiosira</taxon>
    </lineage>
</organism>
<dbReference type="eggNOG" id="ENOG502QZ14">
    <property type="taxonomic scope" value="Eukaryota"/>
</dbReference>
<dbReference type="AlphaFoldDB" id="K0THQ5"/>
<dbReference type="GO" id="GO:0015035">
    <property type="term" value="F:protein-disulfide reductase activity"/>
    <property type="evidence" value="ECO:0007669"/>
    <property type="project" value="TreeGrafter"/>
</dbReference>
<evidence type="ECO:0008006" key="3">
    <source>
        <dbReference type="Google" id="ProtNLM"/>
    </source>
</evidence>
<dbReference type="InterPro" id="IPR036249">
    <property type="entry name" value="Thioredoxin-like_sf"/>
</dbReference>
<dbReference type="EMBL" id="AGNL01002029">
    <property type="protein sequence ID" value="EJK76544.1"/>
    <property type="molecule type" value="Genomic_DNA"/>
</dbReference>
<evidence type="ECO:0000313" key="2">
    <source>
        <dbReference type="Proteomes" id="UP000266841"/>
    </source>
</evidence>
<name>K0THQ5_THAOC</name>
<dbReference type="PANTHER" id="PTHR45663">
    <property type="entry name" value="GEO12009P1"/>
    <property type="match status" value="1"/>
</dbReference>
<reference evidence="1 2" key="1">
    <citation type="journal article" date="2012" name="Genome Biol.">
        <title>Genome and low-iron response of an oceanic diatom adapted to chronic iron limitation.</title>
        <authorList>
            <person name="Lommer M."/>
            <person name="Specht M."/>
            <person name="Roy A.S."/>
            <person name="Kraemer L."/>
            <person name="Andreson R."/>
            <person name="Gutowska M.A."/>
            <person name="Wolf J."/>
            <person name="Bergner S.V."/>
            <person name="Schilhabel M.B."/>
            <person name="Klostermeier U.C."/>
            <person name="Beiko R.G."/>
            <person name="Rosenstiel P."/>
            <person name="Hippler M."/>
            <person name="Laroche J."/>
        </authorList>
    </citation>
    <scope>NUCLEOTIDE SEQUENCE [LARGE SCALE GENOMIC DNA]</scope>
    <source>
        <strain evidence="1 2">CCMP1005</strain>
    </source>
</reference>
<dbReference type="Gene3D" id="3.40.30.10">
    <property type="entry name" value="Glutaredoxin"/>
    <property type="match status" value="1"/>
</dbReference>
<comment type="caution">
    <text evidence="1">The sequence shown here is derived from an EMBL/GenBank/DDBJ whole genome shotgun (WGS) entry which is preliminary data.</text>
</comment>